<feature type="compositionally biased region" description="Low complexity" evidence="4">
    <location>
        <begin position="335"/>
        <end position="347"/>
    </location>
</feature>
<keyword evidence="3" id="KW-0998">Cell outer membrane</keyword>
<dbReference type="EMBL" id="LUUI01000096">
    <property type="protein sequence ID" value="OAI16328.1"/>
    <property type="molecule type" value="Genomic_DNA"/>
</dbReference>
<proteinExistence type="predicted"/>
<dbReference type="RefSeq" id="WP_066981440.1">
    <property type="nucleotide sequence ID" value="NZ_LUUI01000096.1"/>
</dbReference>
<keyword evidence="2" id="KW-0472">Membrane</keyword>
<reference evidence="5 6" key="1">
    <citation type="submission" date="2016-03" db="EMBL/GenBank/DDBJ databases">
        <authorList>
            <person name="Ploux O."/>
        </authorList>
    </citation>
    <scope>NUCLEOTIDE SEQUENCE [LARGE SCALE GENOMIC DNA]</scope>
    <source>
        <strain evidence="5 6">R-45370</strain>
    </source>
</reference>
<evidence type="ECO:0000313" key="6">
    <source>
        <dbReference type="Proteomes" id="UP000078476"/>
    </source>
</evidence>
<dbReference type="STRING" id="980561.A1359_08255"/>
<dbReference type="AlphaFoldDB" id="A0A177NE40"/>
<dbReference type="Gene3D" id="2.40.170.20">
    <property type="entry name" value="TonB-dependent receptor, beta-barrel domain"/>
    <property type="match status" value="1"/>
</dbReference>
<name>A0A177NE40_9GAMM</name>
<dbReference type="OrthoDB" id="5572632at2"/>
<feature type="compositionally biased region" description="Polar residues" evidence="4">
    <location>
        <begin position="324"/>
        <end position="334"/>
    </location>
</feature>
<comment type="caution">
    <text evidence="5">The sequence shown here is derived from an EMBL/GenBank/DDBJ whole genome shotgun (WGS) entry which is preliminary data.</text>
</comment>
<sequence>MKIKTEFLLPAMVLFSSHCQALDWLFQPYFNANERYADNVTMQQANSVNLISSMITTLSPGVMLGYQAENNDLKTRFTWNELIYHNASDLDFSEKLLDVNHQYQGERFKTSLLASYHEQSSINTQLVDPTLNITGQTLVPRFTRSIAPSISFFLTEKNSLQFDYSYQDVTFDKPAGLQSLQYSDYTSQQFSTTLTHAYSERLSFNLVGAYSLFDSSTSFPSENSFQFFGIPINQSVNTNYDQKSNTFFYQGGLQYAFDELTQLSLSAGMRNTDNKTKYGQTVTYDPEIPALGIINSTGENNLSSKASGHVFSASLNRKGEWGNASLNAGQQLNPSSSGSQQQTTTVSAQANYNITERWTTGLNANYRLSEYTSVFNAVNTVNNSTYTTVSPNIRWRWTPEMNFQLSYTYAQRDYTSREQTATGNNVQLQFSYQPQINRLVK</sequence>
<protein>
    <submittedName>
        <fullName evidence="5">Uncharacterized protein</fullName>
    </submittedName>
</protein>
<evidence type="ECO:0000256" key="3">
    <source>
        <dbReference type="ARBA" id="ARBA00023237"/>
    </source>
</evidence>
<dbReference type="GO" id="GO:0009279">
    <property type="term" value="C:cell outer membrane"/>
    <property type="evidence" value="ECO:0007669"/>
    <property type="project" value="UniProtKB-SubCell"/>
</dbReference>
<comment type="subcellular location">
    <subcellularLocation>
        <location evidence="1">Cell outer membrane</location>
    </subcellularLocation>
</comment>
<organism evidence="5 6">
    <name type="scientific">Methylomonas lenta</name>
    <dbReference type="NCBI Taxonomy" id="980561"/>
    <lineage>
        <taxon>Bacteria</taxon>
        <taxon>Pseudomonadati</taxon>
        <taxon>Pseudomonadota</taxon>
        <taxon>Gammaproteobacteria</taxon>
        <taxon>Methylococcales</taxon>
        <taxon>Methylococcaceae</taxon>
        <taxon>Methylomonas</taxon>
    </lineage>
</organism>
<keyword evidence="6" id="KW-1185">Reference proteome</keyword>
<dbReference type="Proteomes" id="UP000078476">
    <property type="component" value="Unassembled WGS sequence"/>
</dbReference>
<evidence type="ECO:0000256" key="1">
    <source>
        <dbReference type="ARBA" id="ARBA00004442"/>
    </source>
</evidence>
<evidence type="ECO:0000256" key="2">
    <source>
        <dbReference type="ARBA" id="ARBA00023136"/>
    </source>
</evidence>
<evidence type="ECO:0000313" key="5">
    <source>
        <dbReference type="EMBL" id="OAI16328.1"/>
    </source>
</evidence>
<gene>
    <name evidence="5" type="ORF">A1359_08255</name>
</gene>
<dbReference type="InterPro" id="IPR036942">
    <property type="entry name" value="Beta-barrel_TonB_sf"/>
</dbReference>
<dbReference type="SUPFAM" id="SSF56935">
    <property type="entry name" value="Porins"/>
    <property type="match status" value="1"/>
</dbReference>
<evidence type="ECO:0000256" key="4">
    <source>
        <dbReference type="SAM" id="MobiDB-lite"/>
    </source>
</evidence>
<feature type="region of interest" description="Disordered" evidence="4">
    <location>
        <begin position="324"/>
        <end position="347"/>
    </location>
</feature>
<accession>A0A177NE40</accession>